<dbReference type="GO" id="GO:0016787">
    <property type="term" value="F:hydrolase activity"/>
    <property type="evidence" value="ECO:0007669"/>
    <property type="project" value="UniProtKB-KW"/>
</dbReference>
<dbReference type="InterPro" id="IPR036526">
    <property type="entry name" value="C-N_Hydrolase_sf"/>
</dbReference>
<protein>
    <submittedName>
        <fullName evidence="3">Predicted amidohydrolase</fullName>
    </submittedName>
</protein>
<sequence>MDATLTIALAQVEGSVDPRKNLETADRYAQLAAGQEARLIAFPEMFMGLPGPERPPIRFVQDGSMDFLGGLAEIARRNRIAIACGLWESSPDPKRVFNTAVVLNAEGELLAQYRKLHLFDALSVRESATMFPGDGLPPVVSIDGLGVGVAICYDLRFPELFRHLADSGADLALVLSAWYQGSMKEDHWLTLLRARAIENTFYVAGCNLIGASFCGRSSVFDPFGTPIASAIESEDCLVAKISRGRVHSVREKLPALKNRRTDLFGK</sequence>
<organism evidence="3 4">
    <name type="scientific">Desulfacinum infernum DSM 9756</name>
    <dbReference type="NCBI Taxonomy" id="1121391"/>
    <lineage>
        <taxon>Bacteria</taxon>
        <taxon>Pseudomonadati</taxon>
        <taxon>Thermodesulfobacteriota</taxon>
        <taxon>Syntrophobacteria</taxon>
        <taxon>Syntrophobacterales</taxon>
        <taxon>Syntrophobacteraceae</taxon>
        <taxon>Desulfacinum</taxon>
    </lineage>
</organism>
<dbReference type="PROSITE" id="PS01227">
    <property type="entry name" value="UPF0012"/>
    <property type="match status" value="1"/>
</dbReference>
<dbReference type="EMBL" id="FQVB01000005">
    <property type="protein sequence ID" value="SHE55027.1"/>
    <property type="molecule type" value="Genomic_DNA"/>
</dbReference>
<evidence type="ECO:0000256" key="1">
    <source>
        <dbReference type="ARBA" id="ARBA00010613"/>
    </source>
</evidence>
<feature type="domain" description="CN hydrolase" evidence="2">
    <location>
        <begin position="5"/>
        <end position="243"/>
    </location>
</feature>
<dbReference type="SUPFAM" id="SSF56317">
    <property type="entry name" value="Carbon-nitrogen hydrolase"/>
    <property type="match status" value="1"/>
</dbReference>
<evidence type="ECO:0000259" key="2">
    <source>
        <dbReference type="PROSITE" id="PS50263"/>
    </source>
</evidence>
<dbReference type="Proteomes" id="UP000184076">
    <property type="component" value="Unassembled WGS sequence"/>
</dbReference>
<dbReference type="InterPro" id="IPR001110">
    <property type="entry name" value="UPF0012_CS"/>
</dbReference>
<dbReference type="PANTHER" id="PTHR23088:SF27">
    <property type="entry name" value="DEAMINATED GLUTATHIONE AMIDASE"/>
    <property type="match status" value="1"/>
</dbReference>
<dbReference type="PROSITE" id="PS50263">
    <property type="entry name" value="CN_HYDROLASE"/>
    <property type="match status" value="1"/>
</dbReference>
<accession>A0A1M4UEK6</accession>
<gene>
    <name evidence="3" type="ORF">SAMN02745206_00453</name>
</gene>
<dbReference type="Pfam" id="PF00795">
    <property type="entry name" value="CN_hydrolase"/>
    <property type="match status" value="1"/>
</dbReference>
<dbReference type="AlphaFoldDB" id="A0A1M4UEK6"/>
<keyword evidence="3" id="KW-0378">Hydrolase</keyword>
<dbReference type="PANTHER" id="PTHR23088">
    <property type="entry name" value="NITRILASE-RELATED"/>
    <property type="match status" value="1"/>
</dbReference>
<name>A0A1M4UEK6_9BACT</name>
<reference evidence="4" key="1">
    <citation type="submission" date="2016-11" db="EMBL/GenBank/DDBJ databases">
        <authorList>
            <person name="Varghese N."/>
            <person name="Submissions S."/>
        </authorList>
    </citation>
    <scope>NUCLEOTIDE SEQUENCE [LARGE SCALE GENOMIC DNA]</scope>
    <source>
        <strain evidence="4">DSM 9756</strain>
    </source>
</reference>
<keyword evidence="4" id="KW-1185">Reference proteome</keyword>
<dbReference type="STRING" id="1121391.SAMN02745206_00453"/>
<proteinExistence type="inferred from homology"/>
<comment type="similarity">
    <text evidence="1">Belongs to the carbon-nitrogen hydrolase superfamily. NIT1/NIT2 family.</text>
</comment>
<evidence type="ECO:0000313" key="4">
    <source>
        <dbReference type="Proteomes" id="UP000184076"/>
    </source>
</evidence>
<evidence type="ECO:0000313" key="3">
    <source>
        <dbReference type="EMBL" id="SHE55027.1"/>
    </source>
</evidence>
<dbReference type="Gene3D" id="3.60.110.10">
    <property type="entry name" value="Carbon-nitrogen hydrolase"/>
    <property type="match status" value="1"/>
</dbReference>
<dbReference type="RefSeq" id="WP_178371881.1">
    <property type="nucleotide sequence ID" value="NZ_FQVB01000005.1"/>
</dbReference>
<dbReference type="InterPro" id="IPR003010">
    <property type="entry name" value="C-N_Hydrolase"/>
</dbReference>
<dbReference type="CDD" id="cd07581">
    <property type="entry name" value="nitrilase_3"/>
    <property type="match status" value="1"/>
</dbReference>